<accession>A0A1R3KP81</accession>
<evidence type="ECO:0000313" key="2">
    <source>
        <dbReference type="Proteomes" id="UP000187203"/>
    </source>
</evidence>
<name>A0A1R3KP81_9ROSI</name>
<reference evidence="2" key="1">
    <citation type="submission" date="2013-09" db="EMBL/GenBank/DDBJ databases">
        <title>Corchorus olitorius genome sequencing.</title>
        <authorList>
            <person name="Alam M."/>
            <person name="Haque M.S."/>
            <person name="Islam M.S."/>
            <person name="Emdad E.M."/>
            <person name="Islam M.M."/>
            <person name="Ahmed B."/>
            <person name="Halim A."/>
            <person name="Hossen Q.M.M."/>
            <person name="Hossain M.Z."/>
            <person name="Ahmed R."/>
            <person name="Khan M.M."/>
            <person name="Islam R."/>
            <person name="Rashid M.M."/>
            <person name="Khan S.A."/>
            <person name="Rahman M.S."/>
            <person name="Alam M."/>
            <person name="Yahiya A.S."/>
            <person name="Khan M.S."/>
            <person name="Azam M.S."/>
            <person name="Haque T."/>
            <person name="Lashkar M.Z.H."/>
            <person name="Akhand A.I."/>
            <person name="Morshed G."/>
            <person name="Roy S."/>
            <person name="Uddin K.S."/>
            <person name="Rabeya T."/>
            <person name="Hossain A.S."/>
            <person name="Chowdhury A."/>
            <person name="Snigdha A.R."/>
            <person name="Mortoza M.S."/>
            <person name="Matin S.A."/>
            <person name="Hoque S.M.E."/>
            <person name="Islam M.K."/>
            <person name="Roy D.K."/>
            <person name="Haider R."/>
            <person name="Moosa M.M."/>
            <person name="Elias S.M."/>
            <person name="Hasan A.M."/>
            <person name="Jahan S."/>
            <person name="Shafiuddin M."/>
            <person name="Mahmood N."/>
            <person name="Shommy N.S."/>
        </authorList>
    </citation>
    <scope>NUCLEOTIDE SEQUENCE [LARGE SCALE GENOMIC DNA]</scope>
    <source>
        <strain evidence="2">cv. O-4</strain>
    </source>
</reference>
<gene>
    <name evidence="1" type="ORF">COLO4_06014</name>
</gene>
<proteinExistence type="predicted"/>
<organism evidence="1 2">
    <name type="scientific">Corchorus olitorius</name>
    <dbReference type="NCBI Taxonomy" id="93759"/>
    <lineage>
        <taxon>Eukaryota</taxon>
        <taxon>Viridiplantae</taxon>
        <taxon>Streptophyta</taxon>
        <taxon>Embryophyta</taxon>
        <taxon>Tracheophyta</taxon>
        <taxon>Spermatophyta</taxon>
        <taxon>Magnoliopsida</taxon>
        <taxon>eudicotyledons</taxon>
        <taxon>Gunneridae</taxon>
        <taxon>Pentapetalae</taxon>
        <taxon>rosids</taxon>
        <taxon>malvids</taxon>
        <taxon>Malvales</taxon>
        <taxon>Malvaceae</taxon>
        <taxon>Grewioideae</taxon>
        <taxon>Apeibeae</taxon>
        <taxon>Corchorus</taxon>
    </lineage>
</organism>
<protein>
    <submittedName>
        <fullName evidence="1">Uncharacterized protein</fullName>
    </submittedName>
</protein>
<dbReference type="AlphaFoldDB" id="A0A1R3KP81"/>
<evidence type="ECO:0000313" key="1">
    <source>
        <dbReference type="EMBL" id="OMP08897.1"/>
    </source>
</evidence>
<keyword evidence="2" id="KW-1185">Reference proteome</keyword>
<comment type="caution">
    <text evidence="1">The sequence shown here is derived from an EMBL/GenBank/DDBJ whole genome shotgun (WGS) entry which is preliminary data.</text>
</comment>
<dbReference type="EMBL" id="AWUE01012561">
    <property type="protein sequence ID" value="OMP08897.1"/>
    <property type="molecule type" value="Genomic_DNA"/>
</dbReference>
<dbReference type="Proteomes" id="UP000187203">
    <property type="component" value="Unassembled WGS sequence"/>
</dbReference>
<sequence length="44" mass="5128">MVEQILEGDHIWRNIKVMMPYWCLAEMILLKGVIDDSPAAKKLK</sequence>